<dbReference type="AlphaFoldDB" id="A0A8B7ZEC9"/>
<gene>
    <name evidence="3" type="primary">LOC110985976</name>
</gene>
<dbReference type="InterPro" id="IPR055284">
    <property type="entry name" value="Galaxin-like"/>
</dbReference>
<protein>
    <submittedName>
        <fullName evidence="3">Uncharacterized protein LOC110985976 isoform X1</fullName>
    </submittedName>
</protein>
<dbReference type="OrthoDB" id="419529at2759"/>
<keyword evidence="2" id="KW-1185">Reference proteome</keyword>
<organism evidence="2 3">
    <name type="scientific">Acanthaster planci</name>
    <name type="common">Crown-of-thorns starfish</name>
    <dbReference type="NCBI Taxonomy" id="133434"/>
    <lineage>
        <taxon>Eukaryota</taxon>
        <taxon>Metazoa</taxon>
        <taxon>Echinodermata</taxon>
        <taxon>Eleutherozoa</taxon>
        <taxon>Asterozoa</taxon>
        <taxon>Asteroidea</taxon>
        <taxon>Valvatacea</taxon>
        <taxon>Valvatida</taxon>
        <taxon>Acanthasteridae</taxon>
        <taxon>Acanthaster</taxon>
    </lineage>
</organism>
<sequence>MKQCLAKFCAGVNTAFLQSNSMNWAPYLGANRARQKCIYNGEETFYHPATQACCQGHIYQRAHNLEEICCGRVLHDSTTGRCCGDHTWINEDSHFCCGNAVYPREEHMQCCGDQQIDTSTHTCCSWHVIENTGECCGKNATYDPTTQHCCTGPDYTGHVATVGREAVISSFLECCNTEVIDTRRKLCCQGNVIDRETSFKECCGPNTFDIRTEVCCEAEAKHRISPLVDGKVECCGLTPYNKDRDQCCESVITPNIGNGQCCGATAYNPLQSSCCYPSPPSLSVPEIPGVQDCCSGESYLRTRHICCAGTLHVLEPGKECCGNDLYNPADQLCCAGHILARVSPTSQCCGDRDTFDPEQQTCCRGFVSNIVNGSCCRIMRHVYQAYQPTESKCCERRSLSRATYGRVQRIDAVCCGIHALSDNELCNPCSMKPVTKLSPMDNAVCCSEPKSQERNPKTYNRNTQVCKQGKVYSIKGMLPGFESCGGKIYDTESHQCCKGYIHPRIYMADKPYRMKCCGTETYVPEWHACRRHLQYEKVISIPEGLVGYCRGNTYNIQSHFCDSSNGHIRPIQEMELGWEVCENHKAENGYRPYDPSEQECCGGILIGPGETCCHGHRFLTPETSLGEGRCCGLVGYNPTTYTCCDGVLHQISAPGQVCCGRRLFDPSSPELMCCNDTLLSTADGKTACTAGVAHRPTDTVCQGRVYPVENGECCGVVLMDSSRQVCCQGRFLYDKAVYGDTCCGRVAYDALDETKKCCIDSLFHDAQNAVCCHSQIMDPRSETCRAIGDIRYSFPKDVDFFSSEDQSVAIEHTVCQGLIYPFHGECCGNEVIRSSEEDAICCAGRRQSHQFGEKAMCCGGEVMDSELYTCCGGKPLRKHYHWMTCCNGEIMGRHKCQAAQARLPRSNPGSATCGSQYYDASRLGCCYTHIYDLELYGCQDGILQPLCSGVPYDANNLTCCSGATHHASTTGCCNGVPYEFGMHTCCAEQLHPIKNGSCCGLHGEKPYSPNKFLCCDGTLRRKKTDTTQCCGSNAYNPQTDTCCEGNVTLGTRPGSCCGGMAFDPTTQACCPNTGMLSNRQDVSGDFSESCCEPGLEYNKDAGTCLPEVRLMELN</sequence>
<accession>A0A8B7ZEC9</accession>
<dbReference type="KEGG" id="aplc:110985976"/>
<name>A0A8B7ZEC9_ACAPL</name>
<dbReference type="GeneID" id="110985976"/>
<dbReference type="PANTHER" id="PTHR34490">
    <property type="entry name" value="PROTEIN CBG12054-RELATED"/>
    <property type="match status" value="1"/>
</dbReference>
<proteinExistence type="predicted"/>
<feature type="domain" description="Galaxin-like repeats" evidence="1">
    <location>
        <begin position="947"/>
        <end position="1071"/>
    </location>
</feature>
<evidence type="ECO:0000313" key="3">
    <source>
        <dbReference type="RefSeq" id="XP_022103210.1"/>
    </source>
</evidence>
<feature type="domain" description="Galaxin-like repeats" evidence="1">
    <location>
        <begin position="319"/>
        <end position="449"/>
    </location>
</feature>
<reference evidence="3" key="1">
    <citation type="submission" date="2025-08" db="UniProtKB">
        <authorList>
            <consortium name="RefSeq"/>
        </authorList>
    </citation>
    <scope>IDENTIFICATION</scope>
</reference>
<feature type="domain" description="Galaxin-like repeats" evidence="1">
    <location>
        <begin position="173"/>
        <end position="309"/>
    </location>
</feature>
<dbReference type="PANTHER" id="PTHR34490:SF3">
    <property type="entry name" value="GALAXIN-LIKE ISOFORM X2"/>
    <property type="match status" value="1"/>
</dbReference>
<dbReference type="RefSeq" id="XP_022103210.1">
    <property type="nucleotide sequence ID" value="XM_022247518.1"/>
</dbReference>
<dbReference type="InterPro" id="IPR056601">
    <property type="entry name" value="Galaxin_dom"/>
</dbReference>
<feature type="domain" description="Galaxin-like repeats" evidence="1">
    <location>
        <begin position="595"/>
        <end position="701"/>
    </location>
</feature>
<evidence type="ECO:0000313" key="2">
    <source>
        <dbReference type="Proteomes" id="UP000694845"/>
    </source>
</evidence>
<dbReference type="Proteomes" id="UP000694845">
    <property type="component" value="Unplaced"/>
</dbReference>
<evidence type="ECO:0000259" key="1">
    <source>
        <dbReference type="Pfam" id="PF24748"/>
    </source>
</evidence>
<feature type="domain" description="Galaxin-like repeats" evidence="1">
    <location>
        <begin position="47"/>
        <end position="152"/>
    </location>
</feature>
<dbReference type="Pfam" id="PF24748">
    <property type="entry name" value="Galaxin_repeat"/>
    <property type="match status" value="5"/>
</dbReference>